<feature type="transmembrane region" description="Helical" evidence="1">
    <location>
        <begin position="12"/>
        <end position="31"/>
    </location>
</feature>
<dbReference type="EMBL" id="CP113527">
    <property type="protein sequence ID" value="WDV08484.1"/>
    <property type="molecule type" value="Genomic_DNA"/>
</dbReference>
<accession>A0AAJ5UV40</accession>
<dbReference type="GO" id="GO:0080120">
    <property type="term" value="P:CAAX-box protein maturation"/>
    <property type="evidence" value="ECO:0007669"/>
    <property type="project" value="UniProtKB-ARBA"/>
</dbReference>
<protein>
    <submittedName>
        <fullName evidence="3">CPBP family intramembrane metalloprotease</fullName>
    </submittedName>
</protein>
<keyword evidence="3" id="KW-0482">Metalloprotease</keyword>
<dbReference type="GO" id="GO:0008237">
    <property type="term" value="F:metallopeptidase activity"/>
    <property type="evidence" value="ECO:0007669"/>
    <property type="project" value="UniProtKB-KW"/>
</dbReference>
<feature type="transmembrane region" description="Helical" evidence="1">
    <location>
        <begin position="220"/>
        <end position="245"/>
    </location>
</feature>
<keyword evidence="1" id="KW-0812">Transmembrane</keyword>
<organism evidence="3 4">
    <name type="scientific">Lysinibacillus irui</name>
    <dbReference type="NCBI Taxonomy" id="2998077"/>
    <lineage>
        <taxon>Bacteria</taxon>
        <taxon>Bacillati</taxon>
        <taxon>Bacillota</taxon>
        <taxon>Bacilli</taxon>
        <taxon>Bacillales</taxon>
        <taxon>Bacillaceae</taxon>
        <taxon>Lysinibacillus</taxon>
    </lineage>
</organism>
<keyword evidence="3" id="KW-0378">Hydrolase</keyword>
<dbReference type="GO" id="GO:0004175">
    <property type="term" value="F:endopeptidase activity"/>
    <property type="evidence" value="ECO:0007669"/>
    <property type="project" value="UniProtKB-ARBA"/>
</dbReference>
<reference evidence="3" key="1">
    <citation type="submission" date="2022-11" db="EMBL/GenBank/DDBJ databases">
        <title>Lysinibacillus irui.</title>
        <authorList>
            <person name="Akintayo S.O."/>
        </authorList>
    </citation>
    <scope>NUCLEOTIDE SEQUENCE</scope>
    <source>
        <strain evidence="3">IRB4-01</strain>
    </source>
</reference>
<dbReference type="RefSeq" id="WP_274796683.1">
    <property type="nucleotide sequence ID" value="NZ_CP113527.1"/>
</dbReference>
<sequence>MIDTQGMDKKIAMLLQGMIFTGLTLVVLFVLKRENPDFLKNIGLKGVNSLSKLMFGIALPFILLVSGILTAYLFGGIENVRLNLTTNVIIAILINSLTAFMYEAFPEEVFIRGLIFEELHKKYRFIISLILQPLIFICVPIMVMAMASIFFSEPFTVTIDYFILLFIFGIALQLYRRYTGTLWMSILFHIVYLEVARYISMGGMYNPDVALLEFDETFGGFMTLYLSFLFIVILSVVVLSVLLLIDKRKNNYKNNILQ</sequence>
<keyword evidence="3" id="KW-0645">Protease</keyword>
<dbReference type="AlphaFoldDB" id="A0AAJ5UV40"/>
<keyword evidence="1" id="KW-0472">Membrane</keyword>
<dbReference type="InterPro" id="IPR003675">
    <property type="entry name" value="Rce1/LyrA-like_dom"/>
</dbReference>
<name>A0AAJ5UV40_9BACI</name>
<keyword evidence="1" id="KW-1133">Transmembrane helix</keyword>
<dbReference type="KEGG" id="liu:OU989_08385"/>
<evidence type="ECO:0000313" key="4">
    <source>
        <dbReference type="Proteomes" id="UP001219585"/>
    </source>
</evidence>
<feature type="transmembrane region" description="Helical" evidence="1">
    <location>
        <begin position="182"/>
        <end position="200"/>
    </location>
</feature>
<evidence type="ECO:0000256" key="1">
    <source>
        <dbReference type="SAM" id="Phobius"/>
    </source>
</evidence>
<dbReference type="Pfam" id="PF02517">
    <property type="entry name" value="Rce1-like"/>
    <property type="match status" value="1"/>
</dbReference>
<evidence type="ECO:0000313" key="3">
    <source>
        <dbReference type="EMBL" id="WDV08484.1"/>
    </source>
</evidence>
<proteinExistence type="predicted"/>
<feature type="transmembrane region" description="Helical" evidence="1">
    <location>
        <begin position="125"/>
        <end position="151"/>
    </location>
</feature>
<evidence type="ECO:0000259" key="2">
    <source>
        <dbReference type="Pfam" id="PF02517"/>
    </source>
</evidence>
<gene>
    <name evidence="3" type="ORF">OU989_08385</name>
</gene>
<dbReference type="PANTHER" id="PTHR39430">
    <property type="entry name" value="MEMBRANE-ASSOCIATED PROTEASE-RELATED"/>
    <property type="match status" value="1"/>
</dbReference>
<feature type="transmembrane region" description="Helical" evidence="1">
    <location>
        <begin position="157"/>
        <end position="175"/>
    </location>
</feature>
<feature type="transmembrane region" description="Helical" evidence="1">
    <location>
        <begin position="52"/>
        <end position="74"/>
    </location>
</feature>
<dbReference type="PANTHER" id="PTHR39430:SF1">
    <property type="entry name" value="PROTEASE"/>
    <property type="match status" value="1"/>
</dbReference>
<dbReference type="Proteomes" id="UP001219585">
    <property type="component" value="Chromosome"/>
</dbReference>
<feature type="domain" description="CAAX prenyl protease 2/Lysostaphin resistance protein A-like" evidence="2">
    <location>
        <begin position="93"/>
        <end position="192"/>
    </location>
</feature>